<dbReference type="PANTHER" id="PTHR11550:SF0">
    <property type="entry name" value="CTP SYNTHASE-RELATED"/>
    <property type="match status" value="1"/>
</dbReference>
<dbReference type="Gene3D" id="3.40.50.300">
    <property type="entry name" value="P-loop containing nucleotide triphosphate hydrolases"/>
    <property type="match status" value="1"/>
</dbReference>
<feature type="compositionally biased region" description="Polar residues" evidence="10">
    <location>
        <begin position="1"/>
        <end position="19"/>
    </location>
</feature>
<dbReference type="SUPFAM" id="SSF52540">
    <property type="entry name" value="P-loop containing nucleoside triphosphate hydrolases"/>
    <property type="match status" value="1"/>
</dbReference>
<dbReference type="InterPro" id="IPR033828">
    <property type="entry name" value="GATase1_CTP_Synthase"/>
</dbReference>
<reference evidence="13" key="1">
    <citation type="submission" date="2021-01" db="EMBL/GenBank/DDBJ databases">
        <authorList>
            <person name="Corre E."/>
            <person name="Pelletier E."/>
            <person name="Niang G."/>
            <person name="Scheremetjew M."/>
            <person name="Finn R."/>
            <person name="Kale V."/>
            <person name="Holt S."/>
            <person name="Cochrane G."/>
            <person name="Meng A."/>
            <person name="Brown T."/>
            <person name="Cohen L."/>
        </authorList>
    </citation>
    <scope>NUCLEOTIDE SEQUENCE</scope>
    <source>
        <strain evidence="13">WS</strain>
    </source>
</reference>
<dbReference type="InterPro" id="IPR029062">
    <property type="entry name" value="Class_I_gatase-like"/>
</dbReference>
<dbReference type="GO" id="GO:0005524">
    <property type="term" value="F:ATP binding"/>
    <property type="evidence" value="ECO:0007669"/>
    <property type="project" value="UniProtKB-KW"/>
</dbReference>
<evidence type="ECO:0000256" key="2">
    <source>
        <dbReference type="ARBA" id="ARBA00007533"/>
    </source>
</evidence>
<evidence type="ECO:0000256" key="10">
    <source>
        <dbReference type="SAM" id="MobiDB-lite"/>
    </source>
</evidence>
<keyword evidence="7 9" id="KW-0665">Pyrimidine biosynthesis</keyword>
<organism evidence="13">
    <name type="scientific">Percolomonas cosmopolitus</name>
    <dbReference type="NCBI Taxonomy" id="63605"/>
    <lineage>
        <taxon>Eukaryota</taxon>
        <taxon>Discoba</taxon>
        <taxon>Heterolobosea</taxon>
        <taxon>Tetramitia</taxon>
        <taxon>Eutetramitia</taxon>
        <taxon>Percolomonadidae</taxon>
        <taxon>Percolomonas</taxon>
    </lineage>
</organism>
<evidence type="ECO:0000256" key="9">
    <source>
        <dbReference type="RuleBase" id="RU810713"/>
    </source>
</evidence>
<feature type="region of interest" description="Disordered" evidence="10">
    <location>
        <begin position="1"/>
        <end position="25"/>
    </location>
</feature>
<evidence type="ECO:0000256" key="7">
    <source>
        <dbReference type="ARBA" id="ARBA00022975"/>
    </source>
</evidence>
<dbReference type="NCBIfam" id="NF003792">
    <property type="entry name" value="PRK05380.1"/>
    <property type="match status" value="1"/>
</dbReference>
<keyword evidence="6 9" id="KW-0315">Glutamine amidotransferase</keyword>
<dbReference type="InterPro" id="IPR004468">
    <property type="entry name" value="CTP_synthase"/>
</dbReference>
<dbReference type="SUPFAM" id="SSF52317">
    <property type="entry name" value="Class I glutamine amidotransferase-like"/>
    <property type="match status" value="1"/>
</dbReference>
<dbReference type="Pfam" id="PF06418">
    <property type="entry name" value="CTP_synth_N"/>
    <property type="match status" value="1"/>
</dbReference>
<protein>
    <recommendedName>
        <fullName evidence="9">CTP synthase</fullName>
        <ecNumber evidence="9">6.3.4.2</ecNumber>
    </recommendedName>
    <alternativeName>
        <fullName evidence="9">UTP--ammonia ligase</fullName>
    </alternativeName>
</protein>
<dbReference type="FunFam" id="3.40.50.300:FF:000207">
    <property type="entry name" value="CTP synthase"/>
    <property type="match status" value="1"/>
</dbReference>
<dbReference type="GO" id="GO:0042802">
    <property type="term" value="F:identical protein binding"/>
    <property type="evidence" value="ECO:0007669"/>
    <property type="project" value="TreeGrafter"/>
</dbReference>
<comment type="similarity">
    <text evidence="2 9">Belongs to the CTP synthase family.</text>
</comment>
<dbReference type="UniPathway" id="UPA00159">
    <property type="reaction ID" value="UER00277"/>
</dbReference>
<gene>
    <name evidence="13" type="ORF">PCOS0759_LOCUS5801</name>
</gene>
<feature type="domain" description="Glutamine amidotransferase" evidence="11">
    <location>
        <begin position="340"/>
        <end position="573"/>
    </location>
</feature>
<dbReference type="FunFam" id="3.40.50.880:FF:000002">
    <property type="entry name" value="CTP synthase"/>
    <property type="match status" value="1"/>
</dbReference>
<evidence type="ECO:0000256" key="6">
    <source>
        <dbReference type="ARBA" id="ARBA00022962"/>
    </source>
</evidence>
<evidence type="ECO:0000256" key="1">
    <source>
        <dbReference type="ARBA" id="ARBA00005171"/>
    </source>
</evidence>
<evidence type="ECO:0000256" key="4">
    <source>
        <dbReference type="ARBA" id="ARBA00022741"/>
    </source>
</evidence>
<dbReference type="GO" id="GO:0003883">
    <property type="term" value="F:CTP synthase activity"/>
    <property type="evidence" value="ECO:0007669"/>
    <property type="project" value="UniProtKB-UniRule"/>
</dbReference>
<dbReference type="InterPro" id="IPR027417">
    <property type="entry name" value="P-loop_NTPase"/>
</dbReference>
<evidence type="ECO:0000259" key="12">
    <source>
        <dbReference type="Pfam" id="PF06418"/>
    </source>
</evidence>
<dbReference type="CDD" id="cd01746">
    <property type="entry name" value="GATase1_CTP_Synthase"/>
    <property type="match status" value="1"/>
</dbReference>
<dbReference type="PANTHER" id="PTHR11550">
    <property type="entry name" value="CTP SYNTHASE"/>
    <property type="match status" value="1"/>
</dbReference>
<dbReference type="Pfam" id="PF00117">
    <property type="entry name" value="GATase"/>
    <property type="match status" value="1"/>
</dbReference>
<keyword evidence="3 9" id="KW-0436">Ligase</keyword>
<accession>A0A7S1KRU5</accession>
<dbReference type="InterPro" id="IPR017456">
    <property type="entry name" value="CTP_synthase_N"/>
</dbReference>
<sequence>MSSMNASLPKQSSSPASQHHPTKSVAKKNTKYVLVSGGVLSGLGKGVVASSTGRLLKLLGFSVTSIKIDPYINIDAGTMSPFEHGEVYVLDDGGEVDLDLGNYERFMDTTLSKDNNITTGKIYNRVIEKERKGEYLGKTVQVIPHVVDEIQEWIEGVAERANVDVCIIELGGTIGDIESMPFVEALRQFQFKVGKHMFCNIHVSLVPVMGSEQKTKPTQASVRQLRMLGLSPDIIVCRAEQKIELSTKHKISAFCQVPVEHVLGCHNVPNIYHVALMLAEQNVDKVIMQTLQIKAPNNIMSIGENLESWKNLVKRCDHINGLSAEEGVNIAFVGKYTDFKDSYTSVIKAVQHASMEVGVKTNELWIEAEFLIDEDAPEYKKSWDLLEKADGVIILGGFGDRGVEGKVEAARYCRENMVPMLGICLGMQVAVIEFARHVLGWEGANSEEFDPETAHKVVVFMLEFTKDGKMGGSMRLGARDTFLKTKDCMTYELYGKPTNMTITERHRHRYEVNPDLISEFEKRGLIFVGQDETGKRQEIIELQGHPFYLGVQYHPEFTSRPSRPNPCFMGLVKAAQKVKFDQSTRLSQTQESFITSDF</sequence>
<dbReference type="EC" id="6.3.4.2" evidence="9"/>
<comment type="function">
    <text evidence="9">Catalyzes the ATP-dependent amination of UTP to CTP with either L-glutamine or ammonia as the source of nitrogen.</text>
</comment>
<dbReference type="EMBL" id="HBGD01006929">
    <property type="protein sequence ID" value="CAD9082561.1"/>
    <property type="molecule type" value="Transcribed_RNA"/>
</dbReference>
<dbReference type="AlphaFoldDB" id="A0A7S1KRU5"/>
<comment type="catalytic activity">
    <reaction evidence="8 9">
        <text>UTP + L-glutamine + ATP + H2O = CTP + L-glutamate + ADP + phosphate + 2 H(+)</text>
        <dbReference type="Rhea" id="RHEA:26426"/>
        <dbReference type="ChEBI" id="CHEBI:15377"/>
        <dbReference type="ChEBI" id="CHEBI:15378"/>
        <dbReference type="ChEBI" id="CHEBI:29985"/>
        <dbReference type="ChEBI" id="CHEBI:30616"/>
        <dbReference type="ChEBI" id="CHEBI:37563"/>
        <dbReference type="ChEBI" id="CHEBI:43474"/>
        <dbReference type="ChEBI" id="CHEBI:46398"/>
        <dbReference type="ChEBI" id="CHEBI:58359"/>
        <dbReference type="ChEBI" id="CHEBI:456216"/>
        <dbReference type="EC" id="6.3.4.2"/>
    </reaction>
</comment>
<proteinExistence type="inferred from homology"/>
<keyword evidence="5 9" id="KW-0067">ATP-binding</keyword>
<evidence type="ECO:0000259" key="11">
    <source>
        <dbReference type="Pfam" id="PF00117"/>
    </source>
</evidence>
<evidence type="ECO:0000256" key="5">
    <source>
        <dbReference type="ARBA" id="ARBA00022840"/>
    </source>
</evidence>
<dbReference type="GO" id="GO:0044210">
    <property type="term" value="P:'de novo' CTP biosynthetic process"/>
    <property type="evidence" value="ECO:0007669"/>
    <property type="project" value="UniProtKB-UniRule"/>
</dbReference>
<evidence type="ECO:0000256" key="3">
    <source>
        <dbReference type="ARBA" id="ARBA00022598"/>
    </source>
</evidence>
<evidence type="ECO:0000313" key="13">
    <source>
        <dbReference type="EMBL" id="CAD9082561.1"/>
    </source>
</evidence>
<comment type="pathway">
    <text evidence="1 9">Pyrimidine metabolism; CTP biosynthesis via de novo pathway; CTP from UDP: step 2/2.</text>
</comment>
<dbReference type="NCBIfam" id="TIGR00337">
    <property type="entry name" value="PyrG"/>
    <property type="match status" value="1"/>
</dbReference>
<dbReference type="GO" id="GO:0019856">
    <property type="term" value="P:pyrimidine nucleobase biosynthetic process"/>
    <property type="evidence" value="ECO:0007669"/>
    <property type="project" value="TreeGrafter"/>
</dbReference>
<evidence type="ECO:0000256" key="8">
    <source>
        <dbReference type="ARBA" id="ARBA00047781"/>
    </source>
</evidence>
<dbReference type="PROSITE" id="PS51273">
    <property type="entry name" value="GATASE_TYPE_1"/>
    <property type="match status" value="1"/>
</dbReference>
<dbReference type="Gene3D" id="3.40.50.880">
    <property type="match status" value="1"/>
</dbReference>
<name>A0A7S1KRU5_9EUKA</name>
<dbReference type="CDD" id="cd03113">
    <property type="entry name" value="CTPS_N"/>
    <property type="match status" value="1"/>
</dbReference>
<keyword evidence="4 9" id="KW-0547">Nucleotide-binding</keyword>
<dbReference type="InterPro" id="IPR017926">
    <property type="entry name" value="GATASE"/>
</dbReference>
<feature type="domain" description="CTP synthase N-terminal" evidence="12">
    <location>
        <begin position="31"/>
        <end position="293"/>
    </location>
</feature>